<protein>
    <submittedName>
        <fullName evidence="1">Uncharacterized protein</fullName>
    </submittedName>
</protein>
<dbReference type="AlphaFoldDB" id="A0A8J2YHZ1"/>
<organism evidence="1 2">
    <name type="scientific">Pullulanibacillus camelliae</name>
    <dbReference type="NCBI Taxonomy" id="1707096"/>
    <lineage>
        <taxon>Bacteria</taxon>
        <taxon>Bacillati</taxon>
        <taxon>Bacillota</taxon>
        <taxon>Bacilli</taxon>
        <taxon>Bacillales</taxon>
        <taxon>Sporolactobacillaceae</taxon>
        <taxon>Pullulanibacillus</taxon>
    </lineage>
</organism>
<evidence type="ECO:0000313" key="2">
    <source>
        <dbReference type="Proteomes" id="UP000628775"/>
    </source>
</evidence>
<dbReference type="EMBL" id="BMIR01000010">
    <property type="protein sequence ID" value="GGE43928.1"/>
    <property type="molecule type" value="Genomic_DNA"/>
</dbReference>
<dbReference type="Gene3D" id="1.10.150.240">
    <property type="entry name" value="Putative phosphatase, domain 2"/>
    <property type="match status" value="1"/>
</dbReference>
<dbReference type="Gene3D" id="3.40.50.1000">
    <property type="entry name" value="HAD superfamily/HAD-like"/>
    <property type="match status" value="1"/>
</dbReference>
<accession>A0A8J2YHZ1</accession>
<reference evidence="1" key="1">
    <citation type="journal article" date="2014" name="Int. J. Syst. Evol. Microbiol.">
        <title>Complete genome sequence of Corynebacterium casei LMG S-19264T (=DSM 44701T), isolated from a smear-ripened cheese.</title>
        <authorList>
            <consortium name="US DOE Joint Genome Institute (JGI-PGF)"/>
            <person name="Walter F."/>
            <person name="Albersmeier A."/>
            <person name="Kalinowski J."/>
            <person name="Ruckert C."/>
        </authorList>
    </citation>
    <scope>NUCLEOTIDE SEQUENCE</scope>
    <source>
        <strain evidence="1">CGMCC 1.15371</strain>
    </source>
</reference>
<evidence type="ECO:0000313" key="1">
    <source>
        <dbReference type="EMBL" id="GGE43928.1"/>
    </source>
</evidence>
<proteinExistence type="predicted"/>
<sequence length="135" mass="15481">MKPDVIFDSGGVLVSNFSPHFWHALSATCDVPLESLLLFKKRVRSGLWSGHITENEFWKQLCKLDPKINREKAEALLRQAICPLPPLKKIPKWSTQARLHLLSNHRAEWLSSVLKGVRPYFNSFTISSQVGRYKP</sequence>
<keyword evidence="2" id="KW-1185">Reference proteome</keyword>
<reference evidence="1" key="2">
    <citation type="submission" date="2020-09" db="EMBL/GenBank/DDBJ databases">
        <authorList>
            <person name="Sun Q."/>
            <person name="Zhou Y."/>
        </authorList>
    </citation>
    <scope>NUCLEOTIDE SEQUENCE</scope>
    <source>
        <strain evidence="1">CGMCC 1.15371</strain>
    </source>
</reference>
<dbReference type="SUPFAM" id="SSF56784">
    <property type="entry name" value="HAD-like"/>
    <property type="match status" value="1"/>
</dbReference>
<dbReference type="InterPro" id="IPR036412">
    <property type="entry name" value="HAD-like_sf"/>
</dbReference>
<dbReference type="InterPro" id="IPR023198">
    <property type="entry name" value="PGP-like_dom2"/>
</dbReference>
<dbReference type="RefSeq" id="WP_188693993.1">
    <property type="nucleotide sequence ID" value="NZ_BMIR01000010.1"/>
</dbReference>
<name>A0A8J2YHZ1_9BACL</name>
<dbReference type="InterPro" id="IPR023214">
    <property type="entry name" value="HAD_sf"/>
</dbReference>
<dbReference type="Proteomes" id="UP000628775">
    <property type="component" value="Unassembled WGS sequence"/>
</dbReference>
<comment type="caution">
    <text evidence="1">The sequence shown here is derived from an EMBL/GenBank/DDBJ whole genome shotgun (WGS) entry which is preliminary data.</text>
</comment>
<gene>
    <name evidence="1" type="ORF">GCM10011391_23430</name>
</gene>